<evidence type="ECO:0000313" key="3">
    <source>
        <dbReference type="Proteomes" id="UP000053750"/>
    </source>
</evidence>
<dbReference type="PROSITE" id="PS51664">
    <property type="entry name" value="YCAO"/>
    <property type="match status" value="1"/>
</dbReference>
<dbReference type="PANTHER" id="PTHR37809">
    <property type="entry name" value="RIBOSOMAL PROTEIN S12 METHYLTHIOTRANSFERASE ACCESSORY FACTOR YCAO"/>
    <property type="match status" value="1"/>
</dbReference>
<dbReference type="AlphaFoldDB" id="A0A9W5S0I3"/>
<evidence type="ECO:0000259" key="1">
    <source>
        <dbReference type="PROSITE" id="PS51664"/>
    </source>
</evidence>
<sequence length="650" mass="71803">MSAKVVVYGNGLLTEQVCRELSGEYGLIRAGIDAETDPVDADIGLVLDDGWHPRMQETAEAAMRQAGIPWLRGFASFGEYVIGPFARPGLKGCPRCADWRRLMAGGDRKEMWTLQQRAADAGGIGPDAWCSRSGLRQTALLLAAITREALNGCGSALPQQHLLLVNLQTLSVSRHFFLPDPLCPVCGGLPDDSPSAAVGSLQPSLKVHPGSYRSRSMDELKPLLSRDYLDYRTGFLNGTMRDLVSPFADVSVNLPLFGGDEATAGRTHSYEVSEATAILEGLERYCGMSPRGKRTVVRGSYRKLEKDALNPTRVGLHAQEQYDKPGFPFQPFDADRPLDWVWGYSFLQLRPILVPELLAYYSMGCGSGFVYESSNGCALGGSLEEAVFYGILEVVERDAFLMTWYARLPLPQLDPHAAGDPELTLMLDRLQTVSGYETLLFNATMEHGIPSIWAMAKNKKSRGVNLVCAAGAHLDPVRAVKSAVHELAGMLMTLGDKFEAQRDEYARMLDDPSRVRHMEDHSMLYALPQAEPRLGFLLEGSGRRAPQTFREAFGPQSKHADLTEDLKEWMEVFRRLGLEIIVVDQSTPETLRNGLYCVKVLIPGMLPMTFGHHLTRLAGLDRVLRVPAQLGFAEKPLKPEELNPHPHPFP</sequence>
<organism evidence="2 3">
    <name type="scientific">Paenibacillus darwinianus</name>
    <dbReference type="NCBI Taxonomy" id="1380763"/>
    <lineage>
        <taxon>Bacteria</taxon>
        <taxon>Bacillati</taxon>
        <taxon>Bacillota</taxon>
        <taxon>Bacilli</taxon>
        <taxon>Bacillales</taxon>
        <taxon>Paenibacillaceae</taxon>
        <taxon>Paenibacillus</taxon>
    </lineage>
</organism>
<keyword evidence="3" id="KW-1185">Reference proteome</keyword>
<dbReference type="PANTHER" id="PTHR37809:SF1">
    <property type="entry name" value="RIBOSOMAL PROTEIN S12 METHYLTHIOTRANSFERASE ACCESSORY FACTOR YCAO"/>
    <property type="match status" value="1"/>
</dbReference>
<dbReference type="EMBL" id="JFHU01000125">
    <property type="protein sequence ID" value="EXX88490.1"/>
    <property type="molecule type" value="Genomic_DNA"/>
</dbReference>
<dbReference type="RefSeq" id="WP_036581690.1">
    <property type="nucleotide sequence ID" value="NZ_KK082213.1"/>
</dbReference>
<reference evidence="2 3" key="1">
    <citation type="submission" date="2014-02" db="EMBL/GenBank/DDBJ databases">
        <title>Genome sequence of Paenibacillus darwinianus reveals adaptive mechanisms for survival in Antarctic soils.</title>
        <authorList>
            <person name="Dsouza M."/>
            <person name="Taylor M.W."/>
            <person name="Turner S.J."/>
            <person name="Aislabie J."/>
        </authorList>
    </citation>
    <scope>NUCLEOTIDE SEQUENCE [LARGE SCALE GENOMIC DNA]</scope>
    <source>
        <strain evidence="2 3">CE1</strain>
    </source>
</reference>
<accession>A0A9W5S0I3</accession>
<dbReference type="Gene3D" id="3.40.50.720">
    <property type="entry name" value="NAD(P)-binding Rossmann-like Domain"/>
    <property type="match status" value="1"/>
</dbReference>
<dbReference type="Gene3D" id="3.30.160.660">
    <property type="match status" value="1"/>
</dbReference>
<protein>
    <submittedName>
        <fullName evidence="2">Bacteriocin biosynthesis protein SagD</fullName>
    </submittedName>
</protein>
<dbReference type="Gene3D" id="3.30.40.250">
    <property type="match status" value="1"/>
</dbReference>
<evidence type="ECO:0000313" key="2">
    <source>
        <dbReference type="EMBL" id="EXX88490.1"/>
    </source>
</evidence>
<dbReference type="Gene3D" id="3.30.1330.230">
    <property type="match status" value="1"/>
</dbReference>
<dbReference type="OrthoDB" id="2379922at2"/>
<dbReference type="InterPro" id="IPR022291">
    <property type="entry name" value="Bacteriocin_synth_cyclodeHase"/>
</dbReference>
<name>A0A9W5S0I3_9BACL</name>
<dbReference type="InterPro" id="IPR027624">
    <property type="entry name" value="TOMM_cyclo_SagD"/>
</dbReference>
<dbReference type="NCBIfam" id="TIGR03882">
    <property type="entry name" value="cyclo_dehyd_2"/>
    <property type="match status" value="1"/>
</dbReference>
<dbReference type="InterPro" id="IPR003776">
    <property type="entry name" value="YcaO-like_dom"/>
</dbReference>
<gene>
    <name evidence="2" type="ORF">BG53_01850</name>
</gene>
<comment type="caution">
    <text evidence="2">The sequence shown here is derived from an EMBL/GenBank/DDBJ whole genome shotgun (WGS) entry which is preliminary data.</text>
</comment>
<dbReference type="NCBIfam" id="TIGR03604">
    <property type="entry name" value="TOMM_cyclo_SagD"/>
    <property type="match status" value="1"/>
</dbReference>
<dbReference type="Pfam" id="PF02624">
    <property type="entry name" value="YcaO"/>
    <property type="match status" value="1"/>
</dbReference>
<proteinExistence type="predicted"/>
<dbReference type="Proteomes" id="UP000053750">
    <property type="component" value="Unassembled WGS sequence"/>
</dbReference>
<feature type="domain" description="YcaO" evidence="1">
    <location>
        <begin position="265"/>
        <end position="650"/>
    </location>
</feature>